<dbReference type="GO" id="GO:0006406">
    <property type="term" value="P:mRNA export from nucleus"/>
    <property type="evidence" value="ECO:0007669"/>
    <property type="project" value="TreeGrafter"/>
</dbReference>
<dbReference type="InterPro" id="IPR011989">
    <property type="entry name" value="ARM-like"/>
</dbReference>
<evidence type="ECO:0000313" key="6">
    <source>
        <dbReference type="Proteomes" id="UP000719766"/>
    </source>
</evidence>
<dbReference type="InterPro" id="IPR023214">
    <property type="entry name" value="HAD_sf"/>
</dbReference>
<dbReference type="AlphaFoldDB" id="A0A9P7DJ66"/>
<dbReference type="InterPro" id="IPR045546">
    <property type="entry name" value="Exportin-T_C"/>
</dbReference>
<comment type="caution">
    <text evidence="5">The sequence shown here is derived from an EMBL/GenBank/DDBJ whole genome shotgun (WGS) entry which is preliminary data.</text>
</comment>
<evidence type="ECO:0000256" key="2">
    <source>
        <dbReference type="SAM" id="MobiDB-lite"/>
    </source>
</evidence>
<feature type="domain" description="Exportin-T C-terminal" evidence="4">
    <location>
        <begin position="4"/>
        <end position="89"/>
    </location>
</feature>
<protein>
    <submittedName>
        <fullName evidence="5">Uncharacterized protein</fullName>
    </submittedName>
</protein>
<dbReference type="InterPro" id="IPR012929">
    <property type="entry name" value="Nucleoprot-TPR/MLP1-2_dom"/>
</dbReference>
<sequence>MANLLAQFESSELVDFMNFIGLLIHKLQSELFNVLDELIGPLSAHITHLLNQPVTDTDDSVEHAETKRTYLTLLTNVMSSDLHDIFISDFAVFRSGADQLQRLTAKSKVYPALSDSSTSVLFPQPLWCFHHLSLIDAMPIDKINKLSREDVKSRLTFAGFLVFHRPLKLDAVETLKMLTGSSHRCIMITGDHPLTVVHGDTEVVEALTLDLRENPIYLSGARLSPPRHASEGYQLEGPANPPEQNAISIRVSLVGAETSEVHLQERINQLTRQLRGNEEKLAMYERRTSAANGATPATEQDLPREQQLEQEVAELWSAVKVAQVNLTAARSHMQQFQEISQANEAALSALNATHDQYKAETEAQISQNEVESTPLCVEDDVRQSADKFSEFQHAFESAWLSEVRQQEERALAAEARYSLEVILLAESIKTIEALKQPLSVAQTTSRKNLSVAANALAKLAASEGSWRPPKEVLDQEIADLNARSRDLSAQNALLHQHLETVSAQATRMCQAADSSATDGTSGDADIGGDVDTQVSELRSVVAYWRKEKEMVDLQLELSKQEKQTRETLAETLERAMEAVTLDAQHAEMLERINQFNILRESNATLRVGCEAYAKRSHELDAKLQALSAELKPVKDQARELGARDAQITRLEGESRCWQERNAQLLSKKAEVEKLATESVKNEPALSRPGYIFFSNANAVLTSLKLSRLEANFRTHEDSNTKNAKNFKSSLGLLNREKSQLNATINELEGKIKILTAERDALRTTSASDASQQLNSQVETLRREKIALEQALANERAVKAQASAEGPSDHPTLIVSLRED</sequence>
<feature type="coiled-coil region" evidence="1">
    <location>
        <begin position="260"/>
        <end position="287"/>
    </location>
</feature>
<dbReference type="OrthoDB" id="2693083at2759"/>
<feature type="coiled-coil region" evidence="1">
    <location>
        <begin position="543"/>
        <end position="570"/>
    </location>
</feature>
<feature type="coiled-coil region" evidence="1">
    <location>
        <begin position="730"/>
        <end position="797"/>
    </location>
</feature>
<gene>
    <name evidence="5" type="ORF">HD556DRAFT_1441766</name>
</gene>
<dbReference type="EMBL" id="JABBWE010000020">
    <property type="protein sequence ID" value="KAG1795936.1"/>
    <property type="molecule type" value="Genomic_DNA"/>
</dbReference>
<dbReference type="GO" id="GO:0006606">
    <property type="term" value="P:protein import into nucleus"/>
    <property type="evidence" value="ECO:0007669"/>
    <property type="project" value="InterPro"/>
</dbReference>
<dbReference type="GO" id="GO:0017056">
    <property type="term" value="F:structural constituent of nuclear pore"/>
    <property type="evidence" value="ECO:0007669"/>
    <property type="project" value="TreeGrafter"/>
</dbReference>
<evidence type="ECO:0000259" key="3">
    <source>
        <dbReference type="Pfam" id="PF07926"/>
    </source>
</evidence>
<dbReference type="PANTHER" id="PTHR18898">
    <property type="entry name" value="NUCLEOPROTEIN TPR-RELATED"/>
    <property type="match status" value="1"/>
</dbReference>
<dbReference type="Gene3D" id="3.40.50.1000">
    <property type="entry name" value="HAD superfamily/HAD-like"/>
    <property type="match status" value="1"/>
</dbReference>
<organism evidence="5 6">
    <name type="scientific">Suillus plorans</name>
    <dbReference type="NCBI Taxonomy" id="116603"/>
    <lineage>
        <taxon>Eukaryota</taxon>
        <taxon>Fungi</taxon>
        <taxon>Dikarya</taxon>
        <taxon>Basidiomycota</taxon>
        <taxon>Agaricomycotina</taxon>
        <taxon>Agaricomycetes</taxon>
        <taxon>Agaricomycetidae</taxon>
        <taxon>Boletales</taxon>
        <taxon>Suillineae</taxon>
        <taxon>Suillaceae</taxon>
        <taxon>Suillus</taxon>
    </lineage>
</organism>
<dbReference type="Gene3D" id="1.25.10.10">
    <property type="entry name" value="Leucine-rich Repeat Variant"/>
    <property type="match status" value="1"/>
</dbReference>
<dbReference type="Proteomes" id="UP000719766">
    <property type="component" value="Unassembled WGS sequence"/>
</dbReference>
<keyword evidence="6" id="KW-1185">Reference proteome</keyword>
<feature type="region of interest" description="Disordered" evidence="2">
    <location>
        <begin position="797"/>
        <end position="819"/>
    </location>
</feature>
<evidence type="ECO:0000313" key="5">
    <source>
        <dbReference type="EMBL" id="KAG1795936.1"/>
    </source>
</evidence>
<evidence type="ECO:0000259" key="4">
    <source>
        <dbReference type="Pfam" id="PF19282"/>
    </source>
</evidence>
<proteinExistence type="predicted"/>
<keyword evidence="1" id="KW-0175">Coiled coil</keyword>
<dbReference type="RefSeq" id="XP_041161589.1">
    <property type="nucleotide sequence ID" value="XM_041306350.1"/>
</dbReference>
<feature type="domain" description="Nucleoprotein TPR/MLP1-2" evidence="3">
    <location>
        <begin position="389"/>
        <end position="501"/>
    </location>
</feature>
<evidence type="ECO:0000256" key="1">
    <source>
        <dbReference type="SAM" id="Coils"/>
    </source>
</evidence>
<dbReference type="GeneID" id="64600114"/>
<dbReference type="Pfam" id="PF19282">
    <property type="entry name" value="Exportin-T"/>
    <property type="match status" value="1"/>
</dbReference>
<name>A0A9P7DJ66_9AGAM</name>
<dbReference type="PANTHER" id="PTHR18898:SF2">
    <property type="entry name" value="NUCLEOPROTEIN TPR"/>
    <property type="match status" value="1"/>
</dbReference>
<dbReference type="Pfam" id="PF07926">
    <property type="entry name" value="TPR_MLP1_2"/>
    <property type="match status" value="1"/>
</dbReference>
<accession>A0A9P7DJ66</accession>
<reference evidence="5" key="1">
    <citation type="journal article" date="2020" name="New Phytol.">
        <title>Comparative genomics reveals dynamic genome evolution in host specialist ectomycorrhizal fungi.</title>
        <authorList>
            <person name="Lofgren L.A."/>
            <person name="Nguyen N.H."/>
            <person name="Vilgalys R."/>
            <person name="Ruytinx J."/>
            <person name="Liao H.L."/>
            <person name="Branco S."/>
            <person name="Kuo A."/>
            <person name="LaButti K."/>
            <person name="Lipzen A."/>
            <person name="Andreopoulos W."/>
            <person name="Pangilinan J."/>
            <person name="Riley R."/>
            <person name="Hundley H."/>
            <person name="Na H."/>
            <person name="Barry K."/>
            <person name="Grigoriev I.V."/>
            <person name="Stajich J.E."/>
            <person name="Kennedy P.G."/>
        </authorList>
    </citation>
    <scope>NUCLEOTIDE SEQUENCE</scope>
    <source>
        <strain evidence="5">S12</strain>
    </source>
</reference>
<dbReference type="GO" id="GO:0005643">
    <property type="term" value="C:nuclear pore"/>
    <property type="evidence" value="ECO:0007669"/>
    <property type="project" value="TreeGrafter"/>
</dbReference>